<feature type="chain" id="PRO_5036454003" description="Secreted protein" evidence="1">
    <location>
        <begin position="27"/>
        <end position="123"/>
    </location>
</feature>
<gene>
    <name evidence="2" type="ORF">TNIN_272811</name>
</gene>
<dbReference type="EMBL" id="BMAV01014804">
    <property type="protein sequence ID" value="GFY63499.1"/>
    <property type="molecule type" value="Genomic_DNA"/>
</dbReference>
<reference evidence="2" key="1">
    <citation type="submission" date="2020-08" db="EMBL/GenBank/DDBJ databases">
        <title>Multicomponent nature underlies the extraordinary mechanical properties of spider dragline silk.</title>
        <authorList>
            <person name="Kono N."/>
            <person name="Nakamura H."/>
            <person name="Mori M."/>
            <person name="Yoshida Y."/>
            <person name="Ohtoshi R."/>
            <person name="Malay A.D."/>
            <person name="Moran D.A.P."/>
            <person name="Tomita M."/>
            <person name="Numata K."/>
            <person name="Arakawa K."/>
        </authorList>
    </citation>
    <scope>NUCLEOTIDE SEQUENCE</scope>
</reference>
<sequence>MLVGTLLQRLLLQFACAIIPTNSSYAYPLNSCSPDSKSISTSCEQLNHFAILFKTYVSLAVHQGTLPPAREKETVTIVLLDLEQLKYFSMQSFSPERRRAFSDGQAFPSRGSPFHILPFLGKV</sequence>
<keyword evidence="1" id="KW-0732">Signal</keyword>
<feature type="signal peptide" evidence="1">
    <location>
        <begin position="1"/>
        <end position="26"/>
    </location>
</feature>
<keyword evidence="3" id="KW-1185">Reference proteome</keyword>
<dbReference type="AlphaFoldDB" id="A0A8X7CA21"/>
<name>A0A8X7CA21_9ARAC</name>
<evidence type="ECO:0000313" key="2">
    <source>
        <dbReference type="EMBL" id="GFY63499.1"/>
    </source>
</evidence>
<comment type="caution">
    <text evidence="2">The sequence shown here is derived from an EMBL/GenBank/DDBJ whole genome shotgun (WGS) entry which is preliminary data.</text>
</comment>
<evidence type="ECO:0000313" key="3">
    <source>
        <dbReference type="Proteomes" id="UP000886998"/>
    </source>
</evidence>
<accession>A0A8X7CA21</accession>
<dbReference type="Proteomes" id="UP000886998">
    <property type="component" value="Unassembled WGS sequence"/>
</dbReference>
<evidence type="ECO:0008006" key="4">
    <source>
        <dbReference type="Google" id="ProtNLM"/>
    </source>
</evidence>
<protein>
    <recommendedName>
        <fullName evidence="4">Secreted protein</fullName>
    </recommendedName>
</protein>
<evidence type="ECO:0000256" key="1">
    <source>
        <dbReference type="SAM" id="SignalP"/>
    </source>
</evidence>
<organism evidence="2 3">
    <name type="scientific">Trichonephila inaurata madagascariensis</name>
    <dbReference type="NCBI Taxonomy" id="2747483"/>
    <lineage>
        <taxon>Eukaryota</taxon>
        <taxon>Metazoa</taxon>
        <taxon>Ecdysozoa</taxon>
        <taxon>Arthropoda</taxon>
        <taxon>Chelicerata</taxon>
        <taxon>Arachnida</taxon>
        <taxon>Araneae</taxon>
        <taxon>Araneomorphae</taxon>
        <taxon>Entelegynae</taxon>
        <taxon>Araneoidea</taxon>
        <taxon>Nephilidae</taxon>
        <taxon>Trichonephila</taxon>
        <taxon>Trichonephila inaurata</taxon>
    </lineage>
</organism>
<proteinExistence type="predicted"/>